<evidence type="ECO:0000313" key="3">
    <source>
        <dbReference type="Proteomes" id="UP001148786"/>
    </source>
</evidence>
<name>A0A9W8K464_9AGAR</name>
<dbReference type="AlphaFoldDB" id="A0A9W8K464"/>
<evidence type="ECO:0000256" key="1">
    <source>
        <dbReference type="SAM" id="MobiDB-lite"/>
    </source>
</evidence>
<gene>
    <name evidence="2" type="ORF">NLJ89_g7581</name>
</gene>
<feature type="compositionally biased region" description="Low complexity" evidence="1">
    <location>
        <begin position="352"/>
        <end position="367"/>
    </location>
</feature>
<feature type="compositionally biased region" description="Polar residues" evidence="1">
    <location>
        <begin position="133"/>
        <end position="154"/>
    </location>
</feature>
<proteinExistence type="predicted"/>
<feature type="region of interest" description="Disordered" evidence="1">
    <location>
        <begin position="48"/>
        <end position="115"/>
    </location>
</feature>
<protein>
    <submittedName>
        <fullName evidence="2">Uncharacterized protein</fullName>
    </submittedName>
</protein>
<feature type="compositionally biased region" description="Polar residues" evidence="1">
    <location>
        <begin position="314"/>
        <end position="331"/>
    </location>
</feature>
<feature type="region of interest" description="Disordered" evidence="1">
    <location>
        <begin position="133"/>
        <end position="192"/>
    </location>
</feature>
<reference evidence="2" key="1">
    <citation type="submission" date="2022-07" db="EMBL/GenBank/DDBJ databases">
        <title>Genome Sequence of Agrocybe chaxingu.</title>
        <authorList>
            <person name="Buettner E."/>
        </authorList>
    </citation>
    <scope>NUCLEOTIDE SEQUENCE</scope>
    <source>
        <strain evidence="2">MP-N11</strain>
    </source>
</reference>
<feature type="compositionally biased region" description="Basic and acidic residues" evidence="1">
    <location>
        <begin position="376"/>
        <end position="390"/>
    </location>
</feature>
<feature type="compositionally biased region" description="Polar residues" evidence="1">
    <location>
        <begin position="48"/>
        <end position="57"/>
    </location>
</feature>
<organism evidence="2 3">
    <name type="scientific">Agrocybe chaxingu</name>
    <dbReference type="NCBI Taxonomy" id="84603"/>
    <lineage>
        <taxon>Eukaryota</taxon>
        <taxon>Fungi</taxon>
        <taxon>Dikarya</taxon>
        <taxon>Basidiomycota</taxon>
        <taxon>Agaricomycotina</taxon>
        <taxon>Agaricomycetes</taxon>
        <taxon>Agaricomycetidae</taxon>
        <taxon>Agaricales</taxon>
        <taxon>Agaricineae</taxon>
        <taxon>Strophariaceae</taxon>
        <taxon>Agrocybe</taxon>
    </lineage>
</organism>
<keyword evidence="3" id="KW-1185">Reference proteome</keyword>
<feature type="region of interest" description="Disordered" evidence="1">
    <location>
        <begin position="458"/>
        <end position="484"/>
    </location>
</feature>
<sequence length="484" mass="52805">MASFFKDAKNISIKGGTFNVVNGGMQVFDNSRHMTNVNSFNTRNDTMVGSHNDNSQRYHGASADSVARNMERDRPRSSTADYGSKPAYALPQPPTLPPLMNPENAPPGSRIHIQDSFNTTNNLADNVYNNNSQEYDYHKSQGSTRRSRATAQTSQDDDEDVSMQGPSDSEDEQSSSSPATPPSASGPNANAYSPGVYGAHSYSHPNPAQYGYPYPYGPPLLQRAYQYQQYANAPPVPKYHHHAIHAGGYMESHQPQVYQMGEEEKRQFEDVMSSAMRQVVKDVQEIHDLNTATDRASVQEVDSSDDEDEIGRRGTSNHTPMSPRNGLTTDMANMALDESGRPEFSRVKSMPSGGASIAASDAGPSASAKRKRPHHSNSDPEIPPHLKDRAFAGCGAPSGPSPFGPGVSGAGVSYTTHANGYTHVDNGVHTNSYGSYNYTHNLTQDSHNDNSVRASGMIEADTSGPLRLYRREREPKKQGPYQRS</sequence>
<feature type="compositionally biased region" description="Pro residues" evidence="1">
    <location>
        <begin position="91"/>
        <end position="100"/>
    </location>
</feature>
<evidence type="ECO:0000313" key="2">
    <source>
        <dbReference type="EMBL" id="KAJ3505118.1"/>
    </source>
</evidence>
<dbReference type="EMBL" id="JANKHO010000922">
    <property type="protein sequence ID" value="KAJ3505118.1"/>
    <property type="molecule type" value="Genomic_DNA"/>
</dbReference>
<dbReference type="OrthoDB" id="2985906at2759"/>
<feature type="region of interest" description="Disordered" evidence="1">
    <location>
        <begin position="290"/>
        <end position="399"/>
    </location>
</feature>
<comment type="caution">
    <text evidence="2">The sequence shown here is derived from an EMBL/GenBank/DDBJ whole genome shotgun (WGS) entry which is preliminary data.</text>
</comment>
<feature type="compositionally biased region" description="Low complexity" evidence="1">
    <location>
        <begin position="174"/>
        <end position="192"/>
    </location>
</feature>
<dbReference type="Proteomes" id="UP001148786">
    <property type="component" value="Unassembled WGS sequence"/>
</dbReference>
<accession>A0A9W8K464</accession>